<accession>A0A350P7L8</accession>
<name>A0A350P7L8_9ALTE</name>
<dbReference type="EMBL" id="DNAN01000574">
    <property type="protein sequence ID" value="HAW77285.1"/>
    <property type="molecule type" value="Genomic_DNA"/>
</dbReference>
<gene>
    <name evidence="2" type="ORF">DCW74_16300</name>
</gene>
<evidence type="ECO:0000313" key="3">
    <source>
        <dbReference type="Proteomes" id="UP000263517"/>
    </source>
</evidence>
<evidence type="ECO:0000259" key="1">
    <source>
        <dbReference type="Pfam" id="PF06378"/>
    </source>
</evidence>
<dbReference type="Pfam" id="PF06378">
    <property type="entry name" value="SSAP_Sak"/>
    <property type="match status" value="1"/>
</dbReference>
<evidence type="ECO:0000313" key="2">
    <source>
        <dbReference type="EMBL" id="HAW77285.1"/>
    </source>
</evidence>
<comment type="caution">
    <text evidence="2">The sequence shown here is derived from an EMBL/GenBank/DDBJ whole genome shotgun (WGS) entry which is preliminary data.</text>
</comment>
<protein>
    <recommendedName>
        <fullName evidence="1">SSAP RNA binding domain-containing protein</fullName>
    </recommendedName>
</protein>
<dbReference type="AlphaFoldDB" id="A0A350P7L8"/>
<organism evidence="2 3">
    <name type="scientific">Alteromonas australica</name>
    <dbReference type="NCBI Taxonomy" id="589873"/>
    <lineage>
        <taxon>Bacteria</taxon>
        <taxon>Pseudomonadati</taxon>
        <taxon>Pseudomonadota</taxon>
        <taxon>Gammaproteobacteria</taxon>
        <taxon>Alteromonadales</taxon>
        <taxon>Alteromonadaceae</taxon>
        <taxon>Alteromonas/Salinimonas group</taxon>
        <taxon>Alteromonas</taxon>
    </lineage>
</organism>
<reference evidence="2 3" key="1">
    <citation type="journal article" date="2018" name="Nat. Biotechnol.">
        <title>A standardized bacterial taxonomy based on genome phylogeny substantially revises the tree of life.</title>
        <authorList>
            <person name="Parks D.H."/>
            <person name="Chuvochina M."/>
            <person name="Waite D.W."/>
            <person name="Rinke C."/>
            <person name="Skarshewski A."/>
            <person name="Chaumeil P.A."/>
            <person name="Hugenholtz P."/>
        </authorList>
    </citation>
    <scope>NUCLEOTIDE SEQUENCE [LARGE SCALE GENOMIC DNA]</scope>
    <source>
        <strain evidence="2">UBA11978</strain>
    </source>
</reference>
<dbReference type="Proteomes" id="UP000263517">
    <property type="component" value="Unassembled WGS sequence"/>
</dbReference>
<feature type="domain" description="SSAP RNA binding" evidence="1">
    <location>
        <begin position="7"/>
        <end position="139"/>
    </location>
</feature>
<sequence>MSEAKVIWETLSAINVNEHKKTKGRFDYLPWNYAWATLMEHYPEAQFRELPDVVHGDGSVTVHTEMEISGITRPMWLAVTDHKNQAIQNPSCDDISDTRMRCFTKNTAMFGLGFYIFQNQGVPQEKERTITPEQAREIVDLMVNTKTQESKFCQAFNINKLDQLPSNQYETALAMLNKKLEKQGGGL</sequence>
<dbReference type="InterPro" id="IPR009425">
    <property type="entry name" value="DSRM_SSAP"/>
</dbReference>
<proteinExistence type="predicted"/>